<dbReference type="EMBL" id="JADEWC010000049">
    <property type="protein sequence ID" value="MBE9223794.1"/>
    <property type="molecule type" value="Genomic_DNA"/>
</dbReference>
<dbReference type="RefSeq" id="WP_193802011.1">
    <property type="nucleotide sequence ID" value="NZ_JADEWC010000049.1"/>
</dbReference>
<evidence type="ECO:0000313" key="2">
    <source>
        <dbReference type="Proteomes" id="UP000654604"/>
    </source>
</evidence>
<protein>
    <submittedName>
        <fullName evidence="1">Glycosyltransferase family 2 protein</fullName>
    </submittedName>
</protein>
<dbReference type="CDD" id="cd00761">
    <property type="entry name" value="Glyco_tranf_GTA_type"/>
    <property type="match status" value="1"/>
</dbReference>
<dbReference type="SUPFAM" id="SSF53448">
    <property type="entry name" value="Nucleotide-diphospho-sugar transferases"/>
    <property type="match status" value="1"/>
</dbReference>
<dbReference type="Proteomes" id="UP000654604">
    <property type="component" value="Unassembled WGS sequence"/>
</dbReference>
<reference evidence="1 2" key="1">
    <citation type="submission" date="2020-10" db="EMBL/GenBank/DDBJ databases">
        <authorList>
            <person name="Castelo-Branco R."/>
            <person name="Eusebio N."/>
            <person name="Adriana R."/>
            <person name="Vieira A."/>
            <person name="Brugerolle De Fraissinette N."/>
            <person name="Rezende De Castro R."/>
            <person name="Schneider M.P."/>
            <person name="Vasconcelos V."/>
            <person name="Leao P.N."/>
        </authorList>
    </citation>
    <scope>NUCLEOTIDE SEQUENCE [LARGE SCALE GENOMIC DNA]</scope>
    <source>
        <strain evidence="1 2">LEGE 03274</strain>
    </source>
</reference>
<name>A0ABR9V8B8_9CHRO</name>
<gene>
    <name evidence="1" type="ORF">IQ215_13915</name>
</gene>
<sequence>MLVFIVPLKSAKVSKSWYKVSQLLERTLKSICNQTSSQFKVLVVCHEKPIIQFSNSAVQYIQVTYDIPEHPNKIVKGLTDKGRKVLRGLVEAKKFNPTHIMLVDADDCVSSKLATLVEENPFCNGWYFSNGYKYLEGKPYIYIKRTRFYTLSGTANILKYDILDIPNHPEYNRGYGYYKFYLDHQKIPDKMKAQNFPLKPLPYIGAIYTLGGGENMSGNEDILKFNWLNRRKLTDKIRNEFALFPLKQ</sequence>
<accession>A0ABR9V8B8</accession>
<organism evidence="1 2">
    <name type="scientific">Cyanobacterium stanieri LEGE 03274</name>
    <dbReference type="NCBI Taxonomy" id="1828756"/>
    <lineage>
        <taxon>Bacteria</taxon>
        <taxon>Bacillati</taxon>
        <taxon>Cyanobacteriota</taxon>
        <taxon>Cyanophyceae</taxon>
        <taxon>Oscillatoriophycideae</taxon>
        <taxon>Chroococcales</taxon>
        <taxon>Geminocystaceae</taxon>
        <taxon>Cyanobacterium</taxon>
    </lineage>
</organism>
<dbReference type="InterPro" id="IPR029044">
    <property type="entry name" value="Nucleotide-diphossugar_trans"/>
</dbReference>
<keyword evidence="2" id="KW-1185">Reference proteome</keyword>
<comment type="caution">
    <text evidence="1">The sequence shown here is derived from an EMBL/GenBank/DDBJ whole genome shotgun (WGS) entry which is preliminary data.</text>
</comment>
<evidence type="ECO:0000313" key="1">
    <source>
        <dbReference type="EMBL" id="MBE9223794.1"/>
    </source>
</evidence>
<proteinExistence type="predicted"/>